<feature type="region of interest" description="Disordered" evidence="1">
    <location>
        <begin position="1"/>
        <end position="24"/>
    </location>
</feature>
<evidence type="ECO:0000313" key="2">
    <source>
        <dbReference type="EMBL" id="KAK2565946.1"/>
    </source>
</evidence>
<comment type="caution">
    <text evidence="2">The sequence shown here is derived from an EMBL/GenBank/DDBJ whole genome shotgun (WGS) entry which is preliminary data.</text>
</comment>
<feature type="compositionally biased region" description="Basic and acidic residues" evidence="1">
    <location>
        <begin position="112"/>
        <end position="126"/>
    </location>
</feature>
<feature type="compositionally biased region" description="Polar residues" evidence="1">
    <location>
        <begin position="154"/>
        <end position="165"/>
    </location>
</feature>
<feature type="region of interest" description="Disordered" evidence="1">
    <location>
        <begin position="112"/>
        <end position="165"/>
    </location>
</feature>
<dbReference type="Proteomes" id="UP001249851">
    <property type="component" value="Unassembled WGS sequence"/>
</dbReference>
<dbReference type="AlphaFoldDB" id="A0AAD9QRB8"/>
<name>A0AAD9QRB8_ACRCE</name>
<proteinExistence type="predicted"/>
<gene>
    <name evidence="2" type="ORF">P5673_010252</name>
</gene>
<keyword evidence="3" id="KW-1185">Reference proteome</keyword>
<feature type="compositionally biased region" description="Polar residues" evidence="1">
    <location>
        <begin position="127"/>
        <end position="138"/>
    </location>
</feature>
<feature type="compositionally biased region" description="Polar residues" evidence="1">
    <location>
        <begin position="9"/>
        <end position="20"/>
    </location>
</feature>
<protein>
    <submittedName>
        <fullName evidence="2">Uncharacterized protein</fullName>
    </submittedName>
</protein>
<evidence type="ECO:0000256" key="1">
    <source>
        <dbReference type="SAM" id="MobiDB-lite"/>
    </source>
</evidence>
<reference evidence="2" key="2">
    <citation type="journal article" date="2023" name="Science">
        <title>Genomic signatures of disease resistance in endangered staghorn corals.</title>
        <authorList>
            <person name="Vollmer S.V."/>
            <person name="Selwyn J.D."/>
            <person name="Despard B.A."/>
            <person name="Roesel C.L."/>
        </authorList>
    </citation>
    <scope>NUCLEOTIDE SEQUENCE</scope>
    <source>
        <strain evidence="2">K2</strain>
    </source>
</reference>
<dbReference type="EMBL" id="JARQWQ010000018">
    <property type="protein sequence ID" value="KAK2565946.1"/>
    <property type="molecule type" value="Genomic_DNA"/>
</dbReference>
<reference evidence="2" key="1">
    <citation type="journal article" date="2023" name="G3 (Bethesda)">
        <title>Whole genome assembly and annotation of the endangered Caribbean coral Acropora cervicornis.</title>
        <authorList>
            <person name="Selwyn J.D."/>
            <person name="Vollmer S.V."/>
        </authorList>
    </citation>
    <scope>NUCLEOTIDE SEQUENCE</scope>
    <source>
        <strain evidence="2">K2</strain>
    </source>
</reference>
<organism evidence="2 3">
    <name type="scientific">Acropora cervicornis</name>
    <name type="common">Staghorn coral</name>
    <dbReference type="NCBI Taxonomy" id="6130"/>
    <lineage>
        <taxon>Eukaryota</taxon>
        <taxon>Metazoa</taxon>
        <taxon>Cnidaria</taxon>
        <taxon>Anthozoa</taxon>
        <taxon>Hexacorallia</taxon>
        <taxon>Scleractinia</taxon>
        <taxon>Astrocoeniina</taxon>
        <taxon>Acroporidae</taxon>
        <taxon>Acropora</taxon>
    </lineage>
</organism>
<sequence length="165" mass="18834">MHKNEKECSSGSESKNNTWSKAPRGNAEVTKVARYLDNECVFEKEWAFNRMCTLQSLLSARVLQCSSSRNFVSRRRNSAISQAKKKTTGANMLDNKDTKRIQWSYADRTHDKAENDLMTDRMESSRIRGTQQDRNATGNSEKENSVSSSSQQKYDNSQLSRIGSY</sequence>
<accession>A0AAD9QRB8</accession>
<evidence type="ECO:0000313" key="3">
    <source>
        <dbReference type="Proteomes" id="UP001249851"/>
    </source>
</evidence>